<dbReference type="AlphaFoldDB" id="A0A2P2NKK4"/>
<keyword evidence="2" id="KW-0346">Stress response</keyword>
<feature type="compositionally biased region" description="Basic and acidic residues" evidence="1">
    <location>
        <begin position="15"/>
        <end position="29"/>
    </location>
</feature>
<reference evidence="2" key="1">
    <citation type="submission" date="2018-02" db="EMBL/GenBank/DDBJ databases">
        <title>Rhizophora mucronata_Transcriptome.</title>
        <authorList>
            <person name="Meera S.P."/>
            <person name="Sreeshan A."/>
            <person name="Augustine A."/>
        </authorList>
    </citation>
    <scope>NUCLEOTIDE SEQUENCE</scope>
    <source>
        <tissue evidence="2">Leaf</tissue>
    </source>
</reference>
<protein>
    <submittedName>
        <fullName evidence="2">DNAJ heat shock N-terminal domain-containing family protein</fullName>
    </submittedName>
</protein>
<sequence>MPSLCPVEMLSSQHLEPHRDSSRSQKIDSDSLSVPLPPLLFLLLLHREKP</sequence>
<feature type="region of interest" description="Disordered" evidence="1">
    <location>
        <begin position="1"/>
        <end position="33"/>
    </location>
</feature>
<organism evidence="2">
    <name type="scientific">Rhizophora mucronata</name>
    <name type="common">Asiatic mangrove</name>
    <dbReference type="NCBI Taxonomy" id="61149"/>
    <lineage>
        <taxon>Eukaryota</taxon>
        <taxon>Viridiplantae</taxon>
        <taxon>Streptophyta</taxon>
        <taxon>Embryophyta</taxon>
        <taxon>Tracheophyta</taxon>
        <taxon>Spermatophyta</taxon>
        <taxon>Magnoliopsida</taxon>
        <taxon>eudicotyledons</taxon>
        <taxon>Gunneridae</taxon>
        <taxon>Pentapetalae</taxon>
        <taxon>rosids</taxon>
        <taxon>fabids</taxon>
        <taxon>Malpighiales</taxon>
        <taxon>Rhizophoraceae</taxon>
        <taxon>Rhizophora</taxon>
    </lineage>
</organism>
<proteinExistence type="predicted"/>
<name>A0A2P2NKK4_RHIMU</name>
<dbReference type="EMBL" id="GGEC01062436">
    <property type="protein sequence ID" value="MBX42920.1"/>
    <property type="molecule type" value="Transcribed_RNA"/>
</dbReference>
<accession>A0A2P2NKK4</accession>
<evidence type="ECO:0000256" key="1">
    <source>
        <dbReference type="SAM" id="MobiDB-lite"/>
    </source>
</evidence>
<evidence type="ECO:0000313" key="2">
    <source>
        <dbReference type="EMBL" id="MBX42920.1"/>
    </source>
</evidence>